<dbReference type="Proteomes" id="UP001044222">
    <property type="component" value="Unassembled WGS sequence"/>
</dbReference>
<keyword evidence="2" id="KW-0732">Signal</keyword>
<organism evidence="3 4">
    <name type="scientific">Anguilla anguilla</name>
    <name type="common">European freshwater eel</name>
    <name type="synonym">Muraena anguilla</name>
    <dbReference type="NCBI Taxonomy" id="7936"/>
    <lineage>
        <taxon>Eukaryota</taxon>
        <taxon>Metazoa</taxon>
        <taxon>Chordata</taxon>
        <taxon>Craniata</taxon>
        <taxon>Vertebrata</taxon>
        <taxon>Euteleostomi</taxon>
        <taxon>Actinopterygii</taxon>
        <taxon>Neopterygii</taxon>
        <taxon>Teleostei</taxon>
        <taxon>Anguilliformes</taxon>
        <taxon>Anguillidae</taxon>
        <taxon>Anguilla</taxon>
    </lineage>
</organism>
<protein>
    <submittedName>
        <fullName evidence="3">Uncharacterized protein</fullName>
    </submittedName>
</protein>
<keyword evidence="4" id="KW-1185">Reference proteome</keyword>
<dbReference type="EMBL" id="JAFIRN010000004">
    <property type="protein sequence ID" value="KAG5849828.1"/>
    <property type="molecule type" value="Genomic_DNA"/>
</dbReference>
<evidence type="ECO:0000256" key="2">
    <source>
        <dbReference type="SAM" id="SignalP"/>
    </source>
</evidence>
<evidence type="ECO:0000256" key="1">
    <source>
        <dbReference type="SAM" id="MobiDB-lite"/>
    </source>
</evidence>
<reference evidence="3" key="1">
    <citation type="submission" date="2021-01" db="EMBL/GenBank/DDBJ databases">
        <title>A chromosome-scale assembly of European eel, Anguilla anguilla.</title>
        <authorList>
            <person name="Henkel C."/>
            <person name="Jong-Raadsen S.A."/>
            <person name="Dufour S."/>
            <person name="Weltzien F.-A."/>
            <person name="Palstra A.P."/>
            <person name="Pelster B."/>
            <person name="Spaink H.P."/>
            <person name="Van Den Thillart G.E."/>
            <person name="Jansen H."/>
            <person name="Zahm M."/>
            <person name="Klopp C."/>
            <person name="Cedric C."/>
            <person name="Louis A."/>
            <person name="Berthelot C."/>
            <person name="Parey E."/>
            <person name="Roest Crollius H."/>
            <person name="Montfort J."/>
            <person name="Robinson-Rechavi M."/>
            <person name="Bucao C."/>
            <person name="Bouchez O."/>
            <person name="Gislard M."/>
            <person name="Lluch J."/>
            <person name="Milhes M."/>
            <person name="Lampietro C."/>
            <person name="Lopez Roques C."/>
            <person name="Donnadieu C."/>
            <person name="Braasch I."/>
            <person name="Desvignes T."/>
            <person name="Postlethwait J."/>
            <person name="Bobe J."/>
            <person name="Guiguen Y."/>
            <person name="Dirks R."/>
        </authorList>
    </citation>
    <scope>NUCLEOTIDE SEQUENCE</scope>
    <source>
        <strain evidence="3">Tag_6206</strain>
        <tissue evidence="3">Liver</tissue>
    </source>
</reference>
<feature type="region of interest" description="Disordered" evidence="1">
    <location>
        <begin position="57"/>
        <end position="118"/>
    </location>
</feature>
<feature type="compositionally biased region" description="Polar residues" evidence="1">
    <location>
        <begin position="57"/>
        <end position="75"/>
    </location>
</feature>
<accession>A0A9D3MLC0</accession>
<evidence type="ECO:0000313" key="4">
    <source>
        <dbReference type="Proteomes" id="UP001044222"/>
    </source>
</evidence>
<gene>
    <name evidence="3" type="ORF">ANANG_G00075840</name>
</gene>
<evidence type="ECO:0000313" key="3">
    <source>
        <dbReference type="EMBL" id="KAG5849828.1"/>
    </source>
</evidence>
<feature type="signal peptide" evidence="2">
    <location>
        <begin position="1"/>
        <end position="18"/>
    </location>
</feature>
<feature type="chain" id="PRO_5039372138" evidence="2">
    <location>
        <begin position="19"/>
        <end position="118"/>
    </location>
</feature>
<sequence>MTSGALLLLVVAVAVVTWKLWKKHGESAQANARARGGTNELTTVHPEQEVTYSTVFTKTRSSSRRMNSPQSQPSENPAGEVMYCSVILQNPQAARPPDQSAANSASDGIYSLTGPQKT</sequence>
<comment type="caution">
    <text evidence="3">The sequence shown here is derived from an EMBL/GenBank/DDBJ whole genome shotgun (WGS) entry which is preliminary data.</text>
</comment>
<name>A0A9D3MLC0_ANGAN</name>
<dbReference type="AlphaFoldDB" id="A0A9D3MLC0"/>
<proteinExistence type="predicted"/>